<keyword evidence="3" id="KW-1185">Reference proteome</keyword>
<reference evidence="2" key="1">
    <citation type="journal article" date="2012" name="Nat. Biotechnol.">
        <title>Draft genome sequence of pigeonpea (Cajanus cajan), an orphan legume crop of resource-poor farmers.</title>
        <authorList>
            <person name="Varshney R.K."/>
            <person name="Chen W."/>
            <person name="Li Y."/>
            <person name="Bharti A.K."/>
            <person name="Saxena R.K."/>
            <person name="Schlueter J.A."/>
            <person name="Donoghue M.T."/>
            <person name="Azam S."/>
            <person name="Fan G."/>
            <person name="Whaley A.M."/>
            <person name="Farmer A.D."/>
            <person name="Sheridan J."/>
            <person name="Iwata A."/>
            <person name="Tuteja R."/>
            <person name="Penmetsa R.V."/>
            <person name="Wu W."/>
            <person name="Upadhyaya H.D."/>
            <person name="Yang S.P."/>
            <person name="Shah T."/>
            <person name="Saxena K.B."/>
            <person name="Michael T."/>
            <person name="McCombie W.R."/>
            <person name="Yang B."/>
            <person name="Zhang G."/>
            <person name="Yang H."/>
            <person name="Wang J."/>
            <person name="Spillane C."/>
            <person name="Cook D.R."/>
            <person name="May G.D."/>
            <person name="Xu X."/>
            <person name="Jackson S.A."/>
        </authorList>
    </citation>
    <scope>NUCLEOTIDE SEQUENCE [LARGE SCALE GENOMIC DNA]</scope>
</reference>
<dbReference type="OMA" id="CKQSQGD"/>
<accession>A0A151S4B5</accession>
<dbReference type="Pfam" id="PF07727">
    <property type="entry name" value="RVT_2"/>
    <property type="match status" value="1"/>
</dbReference>
<proteinExistence type="predicted"/>
<evidence type="ECO:0000259" key="1">
    <source>
        <dbReference type="Pfam" id="PF07727"/>
    </source>
</evidence>
<gene>
    <name evidence="2" type="ORF">KK1_028625</name>
</gene>
<organism evidence="2 3">
    <name type="scientific">Cajanus cajan</name>
    <name type="common">Pigeon pea</name>
    <name type="synonym">Cajanus indicus</name>
    <dbReference type="NCBI Taxonomy" id="3821"/>
    <lineage>
        <taxon>Eukaryota</taxon>
        <taxon>Viridiplantae</taxon>
        <taxon>Streptophyta</taxon>
        <taxon>Embryophyta</taxon>
        <taxon>Tracheophyta</taxon>
        <taxon>Spermatophyta</taxon>
        <taxon>Magnoliopsida</taxon>
        <taxon>eudicotyledons</taxon>
        <taxon>Gunneridae</taxon>
        <taxon>Pentapetalae</taxon>
        <taxon>rosids</taxon>
        <taxon>fabids</taxon>
        <taxon>Fabales</taxon>
        <taxon>Fabaceae</taxon>
        <taxon>Papilionoideae</taxon>
        <taxon>50 kb inversion clade</taxon>
        <taxon>NPAAA clade</taxon>
        <taxon>indigoferoid/millettioid clade</taxon>
        <taxon>Phaseoleae</taxon>
        <taxon>Cajanus</taxon>
    </lineage>
</organism>
<protein>
    <recommendedName>
        <fullName evidence="1">Reverse transcriptase Ty1/copia-type domain-containing protein</fullName>
    </recommendedName>
</protein>
<dbReference type="Proteomes" id="UP000075243">
    <property type="component" value="Unassembled WGS sequence"/>
</dbReference>
<dbReference type="AlphaFoldDB" id="A0A151S4B5"/>
<sequence length="93" mass="10573">MTSLGCKQSQGDHTLFIKHSPNGNLTLLLVYVDDMIIAGDDEKKLTQKKKLATQLEIKDLGKLKYFLEIEAAYSKKGIFISQRKYVLDLLNEI</sequence>
<feature type="domain" description="Reverse transcriptase Ty1/copia-type" evidence="1">
    <location>
        <begin position="3"/>
        <end position="91"/>
    </location>
</feature>
<dbReference type="Gramene" id="C.cajan_26680.t">
    <property type="protein sequence ID" value="C.cajan_26680.t.cds1"/>
    <property type="gene ID" value="C.cajan_26680"/>
</dbReference>
<dbReference type="InterPro" id="IPR013103">
    <property type="entry name" value="RVT_2"/>
</dbReference>
<evidence type="ECO:0000313" key="3">
    <source>
        <dbReference type="Proteomes" id="UP000075243"/>
    </source>
</evidence>
<name>A0A151S4B5_CAJCA</name>
<dbReference type="EMBL" id="KQ483472">
    <property type="protein sequence ID" value="KYP49653.1"/>
    <property type="molecule type" value="Genomic_DNA"/>
</dbReference>
<evidence type="ECO:0000313" key="2">
    <source>
        <dbReference type="EMBL" id="KYP49653.1"/>
    </source>
</evidence>